<dbReference type="InterPro" id="IPR007492">
    <property type="entry name" value="LytTR_DNA-bd_dom"/>
</dbReference>
<feature type="modified residue" description="4-aspartylphosphate" evidence="2">
    <location>
        <position position="71"/>
    </location>
</feature>
<dbReference type="PROSITE" id="PS50110">
    <property type="entry name" value="RESPONSE_REGULATORY"/>
    <property type="match status" value="1"/>
</dbReference>
<keyword evidence="6" id="KW-1185">Reference proteome</keyword>
<dbReference type="GO" id="GO:0005829">
    <property type="term" value="C:cytosol"/>
    <property type="evidence" value="ECO:0007669"/>
    <property type="project" value="TreeGrafter"/>
</dbReference>
<dbReference type="InterPro" id="IPR011006">
    <property type="entry name" value="CheY-like_superfamily"/>
</dbReference>
<evidence type="ECO:0000313" key="5">
    <source>
        <dbReference type="EMBL" id="RDC61174.1"/>
    </source>
</evidence>
<name>A0A369Q8Y0_9SPHN</name>
<accession>A0A369Q8Y0</accession>
<evidence type="ECO:0000259" key="4">
    <source>
        <dbReference type="PROSITE" id="PS50930"/>
    </source>
</evidence>
<feature type="domain" description="HTH LytTR-type" evidence="4">
    <location>
        <begin position="207"/>
        <end position="281"/>
    </location>
</feature>
<dbReference type="SMART" id="SM00448">
    <property type="entry name" value="REC"/>
    <property type="match status" value="1"/>
</dbReference>
<dbReference type="GO" id="GO:0008984">
    <property type="term" value="F:protein-glutamate methylesterase activity"/>
    <property type="evidence" value="ECO:0007669"/>
    <property type="project" value="UniProtKB-EC"/>
</dbReference>
<comment type="caution">
    <text evidence="5">The sequence shown here is derived from an EMBL/GenBank/DDBJ whole genome shotgun (WGS) entry which is preliminary data.</text>
</comment>
<gene>
    <name evidence="5" type="primary">cheB</name>
    <name evidence="5" type="ORF">HME9302_02393</name>
</gene>
<proteinExistence type="predicted"/>
<dbReference type="OrthoDB" id="9786101at2"/>
<dbReference type="Proteomes" id="UP000253727">
    <property type="component" value="Unassembled WGS sequence"/>
</dbReference>
<protein>
    <submittedName>
        <fullName evidence="5">Protein-glutamate methylesterase</fullName>
        <ecNumber evidence="5">3.1.1.61</ecNumber>
    </submittedName>
</protein>
<dbReference type="Gene3D" id="3.40.50.2300">
    <property type="match status" value="1"/>
</dbReference>
<keyword evidence="2" id="KW-0597">Phosphoprotein</keyword>
<keyword evidence="5" id="KW-0378">Hydrolase</keyword>
<dbReference type="SMART" id="SM00850">
    <property type="entry name" value="LytTR"/>
    <property type="match status" value="1"/>
</dbReference>
<dbReference type="EMBL" id="QBKA01000002">
    <property type="protein sequence ID" value="RDC61174.1"/>
    <property type="molecule type" value="Genomic_DNA"/>
</dbReference>
<keyword evidence="1" id="KW-0238">DNA-binding</keyword>
<dbReference type="PROSITE" id="PS50930">
    <property type="entry name" value="HTH_LYTTR"/>
    <property type="match status" value="1"/>
</dbReference>
<evidence type="ECO:0000256" key="1">
    <source>
        <dbReference type="ARBA" id="ARBA00023125"/>
    </source>
</evidence>
<evidence type="ECO:0000313" key="6">
    <source>
        <dbReference type="Proteomes" id="UP000253727"/>
    </source>
</evidence>
<sequence>MISPTDTAKPSSEAQGAPLRTLIVDDEPLAVERLQVICAKLGQLDVVGTASDGAAALRLADALAPDLILLDMTMPELDGLQVARKLAEFAKRPAVIFVTAHDNFAVEAFDLDAVDYVLKPVASDRLARAIERAVQRRDERGGARNAAGSGPDQEWLQELWVPHRSELLRIDIAQVGRIDAERDYVRLHVGPADNGNADTGSEASDVRTYLLLQTIAGLEKRLDPAEFIRIHRSTILRRDRITGLRHDGLGVWSVELGGQGEKEALRIGRTYLPKVKAMAGR</sequence>
<dbReference type="GO" id="GO:0032993">
    <property type="term" value="C:protein-DNA complex"/>
    <property type="evidence" value="ECO:0007669"/>
    <property type="project" value="TreeGrafter"/>
</dbReference>
<evidence type="ECO:0000256" key="2">
    <source>
        <dbReference type="PROSITE-ProRule" id="PRU00169"/>
    </source>
</evidence>
<dbReference type="GO" id="GO:0000156">
    <property type="term" value="F:phosphorelay response regulator activity"/>
    <property type="evidence" value="ECO:0007669"/>
    <property type="project" value="TreeGrafter"/>
</dbReference>
<dbReference type="SUPFAM" id="SSF52172">
    <property type="entry name" value="CheY-like"/>
    <property type="match status" value="1"/>
</dbReference>
<dbReference type="PANTHER" id="PTHR48111:SF69">
    <property type="entry name" value="RESPONSE REGULATOR RECEIVER"/>
    <property type="match status" value="1"/>
</dbReference>
<dbReference type="Pfam" id="PF00072">
    <property type="entry name" value="Response_reg"/>
    <property type="match status" value="1"/>
</dbReference>
<evidence type="ECO:0000259" key="3">
    <source>
        <dbReference type="PROSITE" id="PS50110"/>
    </source>
</evidence>
<dbReference type="PANTHER" id="PTHR48111">
    <property type="entry name" value="REGULATOR OF RPOS"/>
    <property type="match status" value="1"/>
</dbReference>
<dbReference type="GO" id="GO:0000976">
    <property type="term" value="F:transcription cis-regulatory region binding"/>
    <property type="evidence" value="ECO:0007669"/>
    <property type="project" value="TreeGrafter"/>
</dbReference>
<reference evidence="5 6" key="1">
    <citation type="submission" date="2018-04" db="EMBL/GenBank/DDBJ databases">
        <title>Altererythrobacter sp. HME9302 genome sequencing and assembly.</title>
        <authorList>
            <person name="Kang H."/>
            <person name="Kim H."/>
            <person name="Joh K."/>
        </authorList>
    </citation>
    <scope>NUCLEOTIDE SEQUENCE [LARGE SCALE GENOMIC DNA]</scope>
    <source>
        <strain evidence="5 6">HME9302</strain>
    </source>
</reference>
<dbReference type="EC" id="3.1.1.61" evidence="5"/>
<dbReference type="InterPro" id="IPR039420">
    <property type="entry name" value="WalR-like"/>
</dbReference>
<dbReference type="InterPro" id="IPR001789">
    <property type="entry name" value="Sig_transdc_resp-reg_receiver"/>
</dbReference>
<dbReference type="Pfam" id="PF04397">
    <property type="entry name" value="LytTR"/>
    <property type="match status" value="1"/>
</dbReference>
<dbReference type="GO" id="GO:0006355">
    <property type="term" value="P:regulation of DNA-templated transcription"/>
    <property type="evidence" value="ECO:0007669"/>
    <property type="project" value="TreeGrafter"/>
</dbReference>
<dbReference type="RefSeq" id="WP_115367731.1">
    <property type="nucleotide sequence ID" value="NZ_QBKA01000002.1"/>
</dbReference>
<feature type="domain" description="Response regulatory" evidence="3">
    <location>
        <begin position="20"/>
        <end position="134"/>
    </location>
</feature>
<dbReference type="Gene3D" id="2.40.50.1020">
    <property type="entry name" value="LytTr DNA-binding domain"/>
    <property type="match status" value="1"/>
</dbReference>
<organism evidence="5 6">
    <name type="scientific">Alteripontixanthobacter maritimus</name>
    <dbReference type="NCBI Taxonomy" id="2161824"/>
    <lineage>
        <taxon>Bacteria</taxon>
        <taxon>Pseudomonadati</taxon>
        <taxon>Pseudomonadota</taxon>
        <taxon>Alphaproteobacteria</taxon>
        <taxon>Sphingomonadales</taxon>
        <taxon>Erythrobacteraceae</taxon>
        <taxon>Alteripontixanthobacter</taxon>
    </lineage>
</organism>
<dbReference type="AlphaFoldDB" id="A0A369Q8Y0"/>